<protein>
    <recommendedName>
        <fullName evidence="3">Lipocalin-like protein</fullName>
    </recommendedName>
</protein>
<proteinExistence type="predicted"/>
<dbReference type="EMBL" id="JACWMY010000008">
    <property type="protein sequence ID" value="MBD1365263.1"/>
    <property type="molecule type" value="Genomic_DNA"/>
</dbReference>
<dbReference type="Proteomes" id="UP000606600">
    <property type="component" value="Unassembled WGS sequence"/>
</dbReference>
<keyword evidence="2" id="KW-1185">Reference proteome</keyword>
<accession>A0ABR7WSI2</accession>
<dbReference type="RefSeq" id="WP_191189929.1">
    <property type="nucleotide sequence ID" value="NZ_JACWMY010000008.1"/>
</dbReference>
<comment type="caution">
    <text evidence="1">The sequence shown here is derived from an EMBL/GenBank/DDBJ whole genome shotgun (WGS) entry which is preliminary data.</text>
</comment>
<reference evidence="1 2" key="1">
    <citation type="submission" date="2020-09" db="EMBL/GenBank/DDBJ databases">
        <title>Novel species of Mucilaginibacter isolated from a glacier on the Tibetan Plateau.</title>
        <authorList>
            <person name="Liu Q."/>
            <person name="Xin Y.-H."/>
        </authorList>
    </citation>
    <scope>NUCLEOTIDE SEQUENCE [LARGE SCALE GENOMIC DNA]</scope>
    <source>
        <strain evidence="1 2">ZT4R22</strain>
    </source>
</reference>
<gene>
    <name evidence="1" type="ORF">IDJ77_15715</name>
</gene>
<evidence type="ECO:0000313" key="1">
    <source>
        <dbReference type="EMBL" id="MBD1365263.1"/>
    </source>
</evidence>
<evidence type="ECO:0000313" key="2">
    <source>
        <dbReference type="Proteomes" id="UP000606600"/>
    </source>
</evidence>
<evidence type="ECO:0008006" key="3">
    <source>
        <dbReference type="Google" id="ProtNLM"/>
    </source>
</evidence>
<sequence>MKKVLMMIAVVACFAACKKDEKLQVTPGLFGKWELAYRHGGLSPSVKVNNTGDMYQFNSDSSYVRYIDNKATASGKFSINIYETRDTLKFGIIKFTNPTNTEAWTETPHSITIGSSIADGPSYEYVKVK</sequence>
<organism evidence="1 2">
    <name type="scientific">Mucilaginibacter pankratovii</name>
    <dbReference type="NCBI Taxonomy" id="2772110"/>
    <lineage>
        <taxon>Bacteria</taxon>
        <taxon>Pseudomonadati</taxon>
        <taxon>Bacteroidota</taxon>
        <taxon>Sphingobacteriia</taxon>
        <taxon>Sphingobacteriales</taxon>
        <taxon>Sphingobacteriaceae</taxon>
        <taxon>Mucilaginibacter</taxon>
    </lineage>
</organism>
<name>A0ABR7WSI2_9SPHI</name>